<accession>A0A1E4SA13</accession>
<dbReference type="AlphaFoldDB" id="A0A1E4SA13"/>
<dbReference type="RefSeq" id="XP_020073388.1">
    <property type="nucleotide sequence ID" value="XM_020212101.1"/>
</dbReference>
<name>A0A1E4SA13_CYBJN</name>
<protein>
    <submittedName>
        <fullName evidence="1">Uncharacterized protein</fullName>
    </submittedName>
</protein>
<dbReference type="Proteomes" id="UP000094389">
    <property type="component" value="Unassembled WGS sequence"/>
</dbReference>
<evidence type="ECO:0000313" key="2">
    <source>
        <dbReference type="Proteomes" id="UP000094389"/>
    </source>
</evidence>
<organism evidence="1 2">
    <name type="scientific">Cyberlindnera jadinii (strain ATCC 18201 / CBS 1600 / BCRC 20928 / JCM 3617 / NBRC 0987 / NRRL Y-1542)</name>
    <name type="common">Torula yeast</name>
    <name type="synonym">Candida utilis</name>
    <dbReference type="NCBI Taxonomy" id="983966"/>
    <lineage>
        <taxon>Eukaryota</taxon>
        <taxon>Fungi</taxon>
        <taxon>Dikarya</taxon>
        <taxon>Ascomycota</taxon>
        <taxon>Saccharomycotina</taxon>
        <taxon>Saccharomycetes</taxon>
        <taxon>Phaffomycetales</taxon>
        <taxon>Phaffomycetaceae</taxon>
        <taxon>Cyberlindnera</taxon>
    </lineage>
</organism>
<sequence>MCPFVLEFSFSAFGVWSLENQNTLFFPLVVPTFQCALGCAALEWAEPTVGGFSQVEGGYGEVKIIHTATKTIAKNVKVGVINRFLSSMYVSPFL</sequence>
<gene>
    <name evidence="1" type="ORF">CYBJADRAFT_11148</name>
</gene>
<evidence type="ECO:0000313" key="1">
    <source>
        <dbReference type="EMBL" id="ODV76349.1"/>
    </source>
</evidence>
<dbReference type="EMBL" id="KV453925">
    <property type="protein sequence ID" value="ODV76349.1"/>
    <property type="molecule type" value="Genomic_DNA"/>
</dbReference>
<keyword evidence="2" id="KW-1185">Reference proteome</keyword>
<proteinExistence type="predicted"/>
<reference evidence="1 2" key="1">
    <citation type="journal article" date="2016" name="Proc. Natl. Acad. Sci. U.S.A.">
        <title>Comparative genomics of biotechnologically important yeasts.</title>
        <authorList>
            <person name="Riley R."/>
            <person name="Haridas S."/>
            <person name="Wolfe K.H."/>
            <person name="Lopes M.R."/>
            <person name="Hittinger C.T."/>
            <person name="Goeker M."/>
            <person name="Salamov A.A."/>
            <person name="Wisecaver J.H."/>
            <person name="Long T.M."/>
            <person name="Calvey C.H."/>
            <person name="Aerts A.L."/>
            <person name="Barry K.W."/>
            <person name="Choi C."/>
            <person name="Clum A."/>
            <person name="Coughlan A.Y."/>
            <person name="Deshpande S."/>
            <person name="Douglass A.P."/>
            <person name="Hanson S.J."/>
            <person name="Klenk H.-P."/>
            <person name="LaButti K.M."/>
            <person name="Lapidus A."/>
            <person name="Lindquist E.A."/>
            <person name="Lipzen A.M."/>
            <person name="Meier-Kolthoff J.P."/>
            <person name="Ohm R.A."/>
            <person name="Otillar R.P."/>
            <person name="Pangilinan J.L."/>
            <person name="Peng Y."/>
            <person name="Rokas A."/>
            <person name="Rosa C.A."/>
            <person name="Scheuner C."/>
            <person name="Sibirny A.A."/>
            <person name="Slot J.C."/>
            <person name="Stielow J.B."/>
            <person name="Sun H."/>
            <person name="Kurtzman C.P."/>
            <person name="Blackwell M."/>
            <person name="Grigoriev I.V."/>
            <person name="Jeffries T.W."/>
        </authorList>
    </citation>
    <scope>NUCLEOTIDE SEQUENCE [LARGE SCALE GENOMIC DNA]</scope>
    <source>
        <strain evidence="2">ATCC 18201 / CBS 1600 / BCRC 20928 / JCM 3617 / NBRC 0987 / NRRL Y-1542</strain>
    </source>
</reference>
<dbReference type="GeneID" id="30986497"/>